<proteinExistence type="predicted"/>
<dbReference type="Proteomes" id="UP001060085">
    <property type="component" value="Linkage Group LG03"/>
</dbReference>
<accession>A0ACC0BKB6</accession>
<comment type="caution">
    <text evidence="1">The sequence shown here is derived from an EMBL/GenBank/DDBJ whole genome shotgun (WGS) entry which is preliminary data.</text>
</comment>
<dbReference type="EMBL" id="CM044703">
    <property type="protein sequence ID" value="KAI5673145.1"/>
    <property type="molecule type" value="Genomic_DNA"/>
</dbReference>
<gene>
    <name evidence="1" type="ORF">M9H77_13509</name>
</gene>
<protein>
    <submittedName>
        <fullName evidence="1">Uncharacterized protein</fullName>
    </submittedName>
</protein>
<name>A0ACC0BKB6_CATRO</name>
<evidence type="ECO:0000313" key="1">
    <source>
        <dbReference type="EMBL" id="KAI5673145.1"/>
    </source>
</evidence>
<sequence>MKRLLCIVMDTNLDSSTDSLTRHRLEFQNLKNNGGNILIDKEAKLEDINSTPTHGENVIDEIHSRISSERRPQRKERQGGNGCLKAHREGAACTYDLNGRNTKSEYSVSQPFFLAQPSAPAFPFSNQDNYQQNYIGKSIEISIVVIPFTYVMAQICSIPDLKGAMIINMVPYFESLMNNNSPGRRKLQADSR</sequence>
<reference evidence="2" key="1">
    <citation type="journal article" date="2023" name="Nat. Plants">
        <title>Single-cell RNA sequencing provides a high-resolution roadmap for understanding the multicellular compartmentation of specialized metabolism.</title>
        <authorList>
            <person name="Sun S."/>
            <person name="Shen X."/>
            <person name="Li Y."/>
            <person name="Li Y."/>
            <person name="Wang S."/>
            <person name="Li R."/>
            <person name="Zhang H."/>
            <person name="Shen G."/>
            <person name="Guo B."/>
            <person name="Wei J."/>
            <person name="Xu J."/>
            <person name="St-Pierre B."/>
            <person name="Chen S."/>
            <person name="Sun C."/>
        </authorList>
    </citation>
    <scope>NUCLEOTIDE SEQUENCE [LARGE SCALE GENOMIC DNA]</scope>
</reference>
<keyword evidence="2" id="KW-1185">Reference proteome</keyword>
<organism evidence="1 2">
    <name type="scientific">Catharanthus roseus</name>
    <name type="common">Madagascar periwinkle</name>
    <name type="synonym">Vinca rosea</name>
    <dbReference type="NCBI Taxonomy" id="4058"/>
    <lineage>
        <taxon>Eukaryota</taxon>
        <taxon>Viridiplantae</taxon>
        <taxon>Streptophyta</taxon>
        <taxon>Embryophyta</taxon>
        <taxon>Tracheophyta</taxon>
        <taxon>Spermatophyta</taxon>
        <taxon>Magnoliopsida</taxon>
        <taxon>eudicotyledons</taxon>
        <taxon>Gunneridae</taxon>
        <taxon>Pentapetalae</taxon>
        <taxon>asterids</taxon>
        <taxon>lamiids</taxon>
        <taxon>Gentianales</taxon>
        <taxon>Apocynaceae</taxon>
        <taxon>Rauvolfioideae</taxon>
        <taxon>Vinceae</taxon>
        <taxon>Catharanthinae</taxon>
        <taxon>Catharanthus</taxon>
    </lineage>
</organism>
<evidence type="ECO:0000313" key="2">
    <source>
        <dbReference type="Proteomes" id="UP001060085"/>
    </source>
</evidence>